<dbReference type="EMBL" id="OANU01000030">
    <property type="protein sequence ID" value="SNX48630.1"/>
    <property type="molecule type" value="Genomic_DNA"/>
</dbReference>
<protein>
    <submittedName>
        <fullName evidence="1">Uncharacterized protein</fullName>
    </submittedName>
</protein>
<accession>A0A240EKY8</accession>
<dbReference type="Proteomes" id="UP000219336">
    <property type="component" value="Unassembled WGS sequence"/>
</dbReference>
<keyword evidence="2" id="KW-1185">Reference proteome</keyword>
<sequence length="47" mass="5516">MVDCAKMPTLSYTAWGVFPEDTISARLSWNPYFEPMMVRVIEFMEKP</sequence>
<evidence type="ECO:0000313" key="1">
    <source>
        <dbReference type="EMBL" id="SNX48630.1"/>
    </source>
</evidence>
<reference evidence="2" key="1">
    <citation type="submission" date="2016-06" db="EMBL/GenBank/DDBJ databases">
        <authorList>
            <person name="Rodrigo-Torres L."/>
            <person name="Arahal R.D."/>
            <person name="Lucena T."/>
        </authorList>
    </citation>
    <scope>NUCLEOTIDE SEQUENCE [LARGE SCALE GENOMIC DNA]</scope>
    <source>
        <strain evidence="2">CECT8203</strain>
    </source>
</reference>
<proteinExistence type="predicted"/>
<dbReference type="RefSeq" id="WP_158296124.1">
    <property type="nucleotide sequence ID" value="NZ_JBHSII010000001.1"/>
</dbReference>
<dbReference type="AlphaFoldDB" id="A0A240EKY8"/>
<organism evidence="1 2">
    <name type="scientific">Vibrio thalassae</name>
    <dbReference type="NCBI Taxonomy" id="1243014"/>
    <lineage>
        <taxon>Bacteria</taxon>
        <taxon>Pseudomonadati</taxon>
        <taxon>Pseudomonadota</taxon>
        <taxon>Gammaproteobacteria</taxon>
        <taxon>Vibrionales</taxon>
        <taxon>Vibrionaceae</taxon>
        <taxon>Vibrio</taxon>
    </lineage>
</organism>
<name>A0A240EKY8_9VIBR</name>
<gene>
    <name evidence="1" type="ORF">VTH8203_02251</name>
</gene>
<evidence type="ECO:0000313" key="2">
    <source>
        <dbReference type="Proteomes" id="UP000219336"/>
    </source>
</evidence>